<organism evidence="2 3">
    <name type="scientific">Cyanomargarita calcarea GSE-NOS-MK-12-04C</name>
    <dbReference type="NCBI Taxonomy" id="2839659"/>
    <lineage>
        <taxon>Bacteria</taxon>
        <taxon>Bacillati</taxon>
        <taxon>Cyanobacteriota</taxon>
        <taxon>Cyanophyceae</taxon>
        <taxon>Nostocales</taxon>
        <taxon>Cyanomargaritaceae</taxon>
        <taxon>Cyanomargarita</taxon>
    </lineage>
</organism>
<evidence type="ECO:0000313" key="3">
    <source>
        <dbReference type="Proteomes" id="UP000729701"/>
    </source>
</evidence>
<protein>
    <recommendedName>
        <fullName evidence="4">Glycosyl hydrolase family 98 putative carbohydrate-binding module domain-containing protein</fullName>
    </recommendedName>
</protein>
<accession>A0A951QRT5</accession>
<dbReference type="EMBL" id="JAHHGZ010000022">
    <property type="protein sequence ID" value="MBW4669595.1"/>
    <property type="molecule type" value="Genomic_DNA"/>
</dbReference>
<dbReference type="Proteomes" id="UP000729701">
    <property type="component" value="Unassembled WGS sequence"/>
</dbReference>
<feature type="signal peptide" evidence="1">
    <location>
        <begin position="1"/>
        <end position="24"/>
    </location>
</feature>
<evidence type="ECO:0000313" key="2">
    <source>
        <dbReference type="EMBL" id="MBW4669595.1"/>
    </source>
</evidence>
<evidence type="ECO:0000256" key="1">
    <source>
        <dbReference type="SAM" id="SignalP"/>
    </source>
</evidence>
<keyword evidence="1" id="KW-0732">Signal</keyword>
<dbReference type="AlphaFoldDB" id="A0A951QRT5"/>
<name>A0A951QRT5_9CYAN</name>
<feature type="chain" id="PRO_5036724970" description="Glycosyl hydrolase family 98 putative carbohydrate-binding module domain-containing protein" evidence="1">
    <location>
        <begin position="25"/>
        <end position="179"/>
    </location>
</feature>
<comment type="caution">
    <text evidence="2">The sequence shown here is derived from an EMBL/GenBank/DDBJ whole genome shotgun (WGS) entry which is preliminary data.</text>
</comment>
<reference evidence="2" key="1">
    <citation type="submission" date="2021-05" db="EMBL/GenBank/DDBJ databases">
        <authorList>
            <person name="Pietrasiak N."/>
            <person name="Ward R."/>
            <person name="Stajich J.E."/>
            <person name="Kurbessoian T."/>
        </authorList>
    </citation>
    <scope>NUCLEOTIDE SEQUENCE</scope>
    <source>
        <strain evidence="2">GSE-NOS-MK-12-04C</strain>
    </source>
</reference>
<evidence type="ECO:0008006" key="4">
    <source>
        <dbReference type="Google" id="ProtNLM"/>
    </source>
</evidence>
<sequence length="179" mass="19113">MQNTKLIASVITSTVLLCSLTANGEKIAQAQPRPVPLLRAKCVNSGLGNFREENTDIAIGKAVYNSQFFLGPGNRSASVTCKIQPDNSPQPVFQTLNLGFGMLDNETKSPGVEVKIFLDGKQAESTTVSPAQRATLSLNVSNVSNVAIEAVCSSSTQYCGRVYFFGTSLEKPNPAPKKN</sequence>
<proteinExistence type="predicted"/>
<reference evidence="2" key="2">
    <citation type="journal article" date="2022" name="Microbiol. Resour. Announc.">
        <title>Metagenome Sequencing to Explore Phylogenomics of Terrestrial Cyanobacteria.</title>
        <authorList>
            <person name="Ward R.D."/>
            <person name="Stajich J.E."/>
            <person name="Johansen J.R."/>
            <person name="Huntemann M."/>
            <person name="Clum A."/>
            <person name="Foster B."/>
            <person name="Foster B."/>
            <person name="Roux S."/>
            <person name="Palaniappan K."/>
            <person name="Varghese N."/>
            <person name="Mukherjee S."/>
            <person name="Reddy T.B.K."/>
            <person name="Daum C."/>
            <person name="Copeland A."/>
            <person name="Chen I.A."/>
            <person name="Ivanova N.N."/>
            <person name="Kyrpides N.C."/>
            <person name="Shapiro N."/>
            <person name="Eloe-Fadrosh E.A."/>
            <person name="Pietrasiak N."/>
        </authorList>
    </citation>
    <scope>NUCLEOTIDE SEQUENCE</scope>
    <source>
        <strain evidence="2">GSE-NOS-MK-12-04C</strain>
    </source>
</reference>
<gene>
    <name evidence="2" type="ORF">KME60_19820</name>
</gene>